<keyword evidence="3 7" id="KW-0863">Zinc-finger</keyword>
<feature type="domain" description="RING-type" evidence="8">
    <location>
        <begin position="31"/>
        <end position="79"/>
    </location>
</feature>
<dbReference type="PROSITE" id="PS50088">
    <property type="entry name" value="ANK_REPEAT"/>
    <property type="match status" value="5"/>
</dbReference>
<dbReference type="SMART" id="SM00184">
    <property type="entry name" value="RING"/>
    <property type="match status" value="1"/>
</dbReference>
<dbReference type="Pfam" id="PF12796">
    <property type="entry name" value="Ank_2"/>
    <property type="match status" value="1"/>
</dbReference>
<dbReference type="InterPro" id="IPR002110">
    <property type="entry name" value="Ankyrin_rpt"/>
</dbReference>
<dbReference type="InterPro" id="IPR036770">
    <property type="entry name" value="Ankyrin_rpt-contain_sf"/>
</dbReference>
<keyword evidence="4" id="KW-0862">Zinc</keyword>
<evidence type="ECO:0000313" key="10">
    <source>
        <dbReference type="Proteomes" id="UP001208570"/>
    </source>
</evidence>
<dbReference type="PROSITE" id="PS50089">
    <property type="entry name" value="ZF_RING_2"/>
    <property type="match status" value="1"/>
</dbReference>
<dbReference type="InterPro" id="IPR018957">
    <property type="entry name" value="Znf_C3HC4_RING-type"/>
</dbReference>
<dbReference type="Gene3D" id="3.30.40.10">
    <property type="entry name" value="Zinc/RING finger domain, C3HC4 (zinc finger)"/>
    <property type="match status" value="1"/>
</dbReference>
<keyword evidence="1" id="KW-0479">Metal-binding</keyword>
<feature type="repeat" description="ANK" evidence="6">
    <location>
        <begin position="469"/>
        <end position="503"/>
    </location>
</feature>
<sequence>MAAAASTTQTASTTKTSVSLLRRSIADVIQCAICIETPKDPRSLPCLHTYCLSCIQVFHKRSLEKKSIKHNKIKCPECQKVCDLPPGGISKLPTDFRIKQIEEIFNDVLGKQEDDKGGRGPKKKHSVKSRVTEALYQSIDTFRMKKTEKTTEKNNVMKVDMMFGANCWYCHFDAWHPILRIELGRVVITLCLFWAINSKLIRCRFLWYMFYELSPPETMSNDSENQHVAKPGLSNAVYGNIDAMVENVQTNGPQPKNGLQIAPQEAVPQILNKPILPALPRSTSVRCTDDVASNLHILIEANPSRAKDYLKSLNTDERKAVSAKLVAGQTCLCVAFQQRAYDLMIFLVERCQADVNQIILGLAADGRDIESSLLIQVAASKDITAAQVLLSHGAIVNQADGEGITPLFVSCLEGSLKMVEYLIEVGANVNHKSNKYGASPLMAASTNGHIPIVKLLLSKGADVNLAQNDGYTPLMAACEKAPEPELVAAFLLTHWANINAQDAKGYTPLMYAVRRGSLDTVELLLMNGAHVNVKDGSHETVLHQAVSTSALVLVRLLIKRGADPYIKDKRGDTCLDLAAHNPDITAVLKTFKKIKKKK</sequence>
<evidence type="ECO:0000313" key="9">
    <source>
        <dbReference type="EMBL" id="KAK2148233.1"/>
    </source>
</evidence>
<dbReference type="GO" id="GO:0008270">
    <property type="term" value="F:zinc ion binding"/>
    <property type="evidence" value="ECO:0007669"/>
    <property type="project" value="UniProtKB-KW"/>
</dbReference>
<protein>
    <recommendedName>
        <fullName evidence="8">RING-type domain-containing protein</fullName>
    </recommendedName>
</protein>
<evidence type="ECO:0000256" key="6">
    <source>
        <dbReference type="PROSITE-ProRule" id="PRU00023"/>
    </source>
</evidence>
<dbReference type="PROSITE" id="PS00518">
    <property type="entry name" value="ZF_RING_1"/>
    <property type="match status" value="1"/>
</dbReference>
<dbReference type="Proteomes" id="UP001208570">
    <property type="component" value="Unassembled WGS sequence"/>
</dbReference>
<dbReference type="Pfam" id="PF00097">
    <property type="entry name" value="zf-C3HC4"/>
    <property type="match status" value="1"/>
</dbReference>
<evidence type="ECO:0000256" key="4">
    <source>
        <dbReference type="ARBA" id="ARBA00022833"/>
    </source>
</evidence>
<feature type="repeat" description="ANK" evidence="6">
    <location>
        <begin position="504"/>
        <end position="536"/>
    </location>
</feature>
<keyword evidence="5 6" id="KW-0040">ANK repeat</keyword>
<evidence type="ECO:0000259" key="8">
    <source>
        <dbReference type="PROSITE" id="PS50089"/>
    </source>
</evidence>
<keyword evidence="10" id="KW-1185">Reference proteome</keyword>
<comment type="caution">
    <text evidence="9">The sequence shown here is derived from an EMBL/GenBank/DDBJ whole genome shotgun (WGS) entry which is preliminary data.</text>
</comment>
<dbReference type="CDD" id="cd16449">
    <property type="entry name" value="RING-HC"/>
    <property type="match status" value="1"/>
</dbReference>
<reference evidence="9" key="1">
    <citation type="journal article" date="2023" name="Mol. Biol. Evol.">
        <title>Third-Generation Sequencing Reveals the Adaptive Role of the Epigenome in Three Deep-Sea Polychaetes.</title>
        <authorList>
            <person name="Perez M."/>
            <person name="Aroh O."/>
            <person name="Sun Y."/>
            <person name="Lan Y."/>
            <person name="Juniper S.K."/>
            <person name="Young C.R."/>
            <person name="Angers B."/>
            <person name="Qian P.Y."/>
        </authorList>
    </citation>
    <scope>NUCLEOTIDE SEQUENCE</scope>
    <source>
        <strain evidence="9">P08H-3</strain>
    </source>
</reference>
<dbReference type="PANTHER" id="PTHR24126:SF14">
    <property type="entry name" value="ANK_REP_REGION DOMAIN-CONTAINING PROTEIN"/>
    <property type="match status" value="1"/>
</dbReference>
<feature type="repeat" description="ANK" evidence="6">
    <location>
        <begin position="537"/>
        <end position="569"/>
    </location>
</feature>
<dbReference type="Gene3D" id="1.25.40.20">
    <property type="entry name" value="Ankyrin repeat-containing domain"/>
    <property type="match status" value="3"/>
</dbReference>
<proteinExistence type="predicted"/>
<evidence type="ECO:0000256" key="2">
    <source>
        <dbReference type="ARBA" id="ARBA00022737"/>
    </source>
</evidence>
<evidence type="ECO:0000256" key="1">
    <source>
        <dbReference type="ARBA" id="ARBA00022723"/>
    </source>
</evidence>
<dbReference type="PANTHER" id="PTHR24126">
    <property type="entry name" value="ANKYRIN REPEAT, PH AND SEC7 DOMAIN CONTAINING PROTEIN SECG-RELATED"/>
    <property type="match status" value="1"/>
</dbReference>
<dbReference type="SUPFAM" id="SSF48403">
    <property type="entry name" value="Ankyrin repeat"/>
    <property type="match status" value="1"/>
</dbReference>
<dbReference type="PRINTS" id="PR01415">
    <property type="entry name" value="ANKYRIN"/>
</dbReference>
<dbReference type="InterPro" id="IPR013083">
    <property type="entry name" value="Znf_RING/FYVE/PHD"/>
</dbReference>
<evidence type="ECO:0000256" key="5">
    <source>
        <dbReference type="ARBA" id="ARBA00023043"/>
    </source>
</evidence>
<feature type="repeat" description="ANK" evidence="6">
    <location>
        <begin position="402"/>
        <end position="434"/>
    </location>
</feature>
<gene>
    <name evidence="9" type="ORF">LSH36_508g01085</name>
</gene>
<organism evidence="9 10">
    <name type="scientific">Paralvinella palmiformis</name>
    <dbReference type="NCBI Taxonomy" id="53620"/>
    <lineage>
        <taxon>Eukaryota</taxon>
        <taxon>Metazoa</taxon>
        <taxon>Spiralia</taxon>
        <taxon>Lophotrochozoa</taxon>
        <taxon>Annelida</taxon>
        <taxon>Polychaeta</taxon>
        <taxon>Sedentaria</taxon>
        <taxon>Canalipalpata</taxon>
        <taxon>Terebellida</taxon>
        <taxon>Terebelliformia</taxon>
        <taxon>Alvinellidae</taxon>
        <taxon>Paralvinella</taxon>
    </lineage>
</organism>
<dbReference type="InterPro" id="IPR001841">
    <property type="entry name" value="Znf_RING"/>
</dbReference>
<dbReference type="SMART" id="SM00248">
    <property type="entry name" value="ANK"/>
    <property type="match status" value="7"/>
</dbReference>
<dbReference type="InterPro" id="IPR017907">
    <property type="entry name" value="Znf_RING_CS"/>
</dbReference>
<evidence type="ECO:0000256" key="3">
    <source>
        <dbReference type="ARBA" id="ARBA00022771"/>
    </source>
</evidence>
<accession>A0AAD9J850</accession>
<keyword evidence="2" id="KW-0677">Repeat</keyword>
<dbReference type="EMBL" id="JAODUP010000508">
    <property type="protein sequence ID" value="KAK2148233.1"/>
    <property type="molecule type" value="Genomic_DNA"/>
</dbReference>
<dbReference type="PROSITE" id="PS50297">
    <property type="entry name" value="ANK_REP_REGION"/>
    <property type="match status" value="4"/>
</dbReference>
<dbReference type="AlphaFoldDB" id="A0AAD9J850"/>
<evidence type="ECO:0000256" key="7">
    <source>
        <dbReference type="PROSITE-ProRule" id="PRU00175"/>
    </source>
</evidence>
<dbReference type="Pfam" id="PF13857">
    <property type="entry name" value="Ank_5"/>
    <property type="match status" value="1"/>
</dbReference>
<dbReference type="Pfam" id="PF00023">
    <property type="entry name" value="Ank"/>
    <property type="match status" value="1"/>
</dbReference>
<feature type="repeat" description="ANK" evidence="6">
    <location>
        <begin position="436"/>
        <end position="468"/>
    </location>
</feature>
<dbReference type="SUPFAM" id="SSF57850">
    <property type="entry name" value="RING/U-box"/>
    <property type="match status" value="1"/>
</dbReference>
<name>A0AAD9J850_9ANNE</name>